<organism evidence="1">
    <name type="scientific">Rhizophora mucronata</name>
    <name type="common">Asiatic mangrove</name>
    <dbReference type="NCBI Taxonomy" id="61149"/>
    <lineage>
        <taxon>Eukaryota</taxon>
        <taxon>Viridiplantae</taxon>
        <taxon>Streptophyta</taxon>
        <taxon>Embryophyta</taxon>
        <taxon>Tracheophyta</taxon>
        <taxon>Spermatophyta</taxon>
        <taxon>Magnoliopsida</taxon>
        <taxon>eudicotyledons</taxon>
        <taxon>Gunneridae</taxon>
        <taxon>Pentapetalae</taxon>
        <taxon>rosids</taxon>
        <taxon>fabids</taxon>
        <taxon>Malpighiales</taxon>
        <taxon>Rhizophoraceae</taxon>
        <taxon>Rhizophora</taxon>
    </lineage>
</organism>
<dbReference type="AlphaFoldDB" id="A0A2P2MTD8"/>
<name>A0A2P2MTD8_RHIMU</name>
<evidence type="ECO:0000313" key="1">
    <source>
        <dbReference type="EMBL" id="MBX33475.1"/>
    </source>
</evidence>
<keyword evidence="1" id="KW-0418">Kinase</keyword>
<dbReference type="EMBL" id="GGEC01052991">
    <property type="protein sequence ID" value="MBX33475.1"/>
    <property type="molecule type" value="Transcribed_RNA"/>
</dbReference>
<proteinExistence type="predicted"/>
<protein>
    <submittedName>
        <fullName evidence="1">MAP3K epsilon protein kinase 1-like isoform X2</fullName>
    </submittedName>
</protein>
<dbReference type="GO" id="GO:0016301">
    <property type="term" value="F:kinase activity"/>
    <property type="evidence" value="ECO:0007669"/>
    <property type="project" value="UniProtKB-KW"/>
</dbReference>
<accession>A0A2P2MTD8</accession>
<keyword evidence="1" id="KW-0808">Transferase</keyword>
<reference evidence="1" key="1">
    <citation type="submission" date="2018-02" db="EMBL/GenBank/DDBJ databases">
        <title>Rhizophora mucronata_Transcriptome.</title>
        <authorList>
            <person name="Meera S.P."/>
            <person name="Sreeshan A."/>
            <person name="Augustine A."/>
        </authorList>
    </citation>
    <scope>NUCLEOTIDE SEQUENCE</scope>
    <source>
        <tissue evidence="1">Leaf</tissue>
    </source>
</reference>
<sequence length="106" mass="12535">MCVNISLSQFCCNPKISKFHKALFGCQYVCTFDIPMYDTLFMKINQTFQNLSNINSNQILRKRTKFVWLNNVCKRSIFCALKNDEKIGLRLQRSQIFHNVFMVQIL</sequence>